<dbReference type="AlphaFoldDB" id="A0A5D4XSS2"/>
<dbReference type="PROSITE" id="PS00409">
    <property type="entry name" value="PROKAR_NTER_METHYL"/>
    <property type="match status" value="1"/>
</dbReference>
<keyword evidence="1" id="KW-0472">Membrane</keyword>
<dbReference type="OrthoDB" id="5296662at2"/>
<reference evidence="2 3" key="1">
    <citation type="submission" date="2019-08" db="EMBL/GenBank/DDBJ databases">
        <title>Luteimonas viscosus sp. nov., isolated from soil of a sunflower field.</title>
        <authorList>
            <person name="Jianli Z."/>
            <person name="Ying Z."/>
        </authorList>
    </citation>
    <scope>NUCLEOTIDE SEQUENCE [LARGE SCALE GENOMIC DNA]</scope>
    <source>
        <strain evidence="2 3">XBU10</strain>
    </source>
</reference>
<dbReference type="Pfam" id="PF07963">
    <property type="entry name" value="N_methyl"/>
    <property type="match status" value="1"/>
</dbReference>
<keyword evidence="3" id="KW-1185">Reference proteome</keyword>
<gene>
    <name evidence="2" type="ORF">FZO89_13670</name>
</gene>
<dbReference type="Pfam" id="PF16074">
    <property type="entry name" value="PilW"/>
    <property type="match status" value="1"/>
</dbReference>
<sequence>MSGNRHVLAYTPNEQRGFSLIELMVAMVIGLVVLSAVTGIFLSSQRTYRTTEGLGRVQESMQFGFELMARDLREAGGNPCDVNLPIANVADQAGANWWTNWAQPLRGFDNGALAGSAAATDAVQLLLMGEEVVNVVSHVGTVFSVDDTVDFEANDVLMACDMRQLAVFRAGGVDEGANTISHSHTGNCSDILNVLPAPCDGTAPAYLYAQNSVISGLRGVRWFVADNANGGRSLFRAVNGGAREEMVEGVQNMQVQYLQGSDSGSYVDAGGVTNWQLVSSLRIVLTAQSSDAVGTDDSQLVRRLEHVVNLRNRTP</sequence>
<evidence type="ECO:0000313" key="3">
    <source>
        <dbReference type="Proteomes" id="UP000324973"/>
    </source>
</evidence>
<dbReference type="NCBIfam" id="TIGR02532">
    <property type="entry name" value="IV_pilin_GFxxxE"/>
    <property type="match status" value="1"/>
</dbReference>
<dbReference type="GO" id="GO:0043683">
    <property type="term" value="P:type IV pilus assembly"/>
    <property type="evidence" value="ECO:0007669"/>
    <property type="project" value="InterPro"/>
</dbReference>
<accession>A0A5D4XSS2</accession>
<dbReference type="InterPro" id="IPR012902">
    <property type="entry name" value="N_methyl_site"/>
</dbReference>
<dbReference type="InterPro" id="IPR032092">
    <property type="entry name" value="PilW"/>
</dbReference>
<feature type="transmembrane region" description="Helical" evidence="1">
    <location>
        <begin position="20"/>
        <end position="42"/>
    </location>
</feature>
<organism evidence="2 3">
    <name type="scientific">Luteimonas viscosa</name>
    <dbReference type="NCBI Taxonomy" id="1132694"/>
    <lineage>
        <taxon>Bacteria</taxon>
        <taxon>Pseudomonadati</taxon>
        <taxon>Pseudomonadota</taxon>
        <taxon>Gammaproteobacteria</taxon>
        <taxon>Lysobacterales</taxon>
        <taxon>Lysobacteraceae</taxon>
        <taxon>Luteimonas</taxon>
    </lineage>
</organism>
<protein>
    <submittedName>
        <fullName evidence="2">Prepilin-type N-terminal cleavage/methylation domain-containing protein</fullName>
    </submittedName>
</protein>
<proteinExistence type="predicted"/>
<dbReference type="SUPFAM" id="SSF54523">
    <property type="entry name" value="Pili subunits"/>
    <property type="match status" value="1"/>
</dbReference>
<evidence type="ECO:0000256" key="1">
    <source>
        <dbReference type="SAM" id="Phobius"/>
    </source>
</evidence>
<keyword evidence="1" id="KW-1133">Transmembrane helix</keyword>
<dbReference type="Proteomes" id="UP000324973">
    <property type="component" value="Unassembled WGS sequence"/>
</dbReference>
<name>A0A5D4XSS2_9GAMM</name>
<dbReference type="InterPro" id="IPR045584">
    <property type="entry name" value="Pilin-like"/>
</dbReference>
<comment type="caution">
    <text evidence="2">The sequence shown here is derived from an EMBL/GenBank/DDBJ whole genome shotgun (WGS) entry which is preliminary data.</text>
</comment>
<evidence type="ECO:0000313" key="2">
    <source>
        <dbReference type="EMBL" id="TYT27636.1"/>
    </source>
</evidence>
<keyword evidence="1" id="KW-0812">Transmembrane</keyword>
<dbReference type="EMBL" id="VTFT01000001">
    <property type="protein sequence ID" value="TYT27636.1"/>
    <property type="molecule type" value="Genomic_DNA"/>
</dbReference>